<dbReference type="Pfam" id="PF00005">
    <property type="entry name" value="ABC_tran"/>
    <property type="match status" value="1"/>
</dbReference>
<dbReference type="InterPro" id="IPR017871">
    <property type="entry name" value="ABC_transporter-like_CS"/>
</dbReference>
<dbReference type="SMART" id="SM00382">
    <property type="entry name" value="AAA"/>
    <property type="match status" value="1"/>
</dbReference>
<dbReference type="PANTHER" id="PTHR24222:SF50">
    <property type="entry name" value="ABC TRANSPORTER B FAMILY MEMBER 9-LIKE ISOFORM X2"/>
    <property type="match status" value="1"/>
</dbReference>
<evidence type="ECO:0000259" key="9">
    <source>
        <dbReference type="PROSITE" id="PS50893"/>
    </source>
</evidence>
<dbReference type="EMBL" id="OU503055">
    <property type="protein sequence ID" value="CAI9783803.1"/>
    <property type="molecule type" value="Genomic_DNA"/>
</dbReference>
<evidence type="ECO:0000256" key="5">
    <source>
        <dbReference type="ARBA" id="ARBA00022989"/>
    </source>
</evidence>
<dbReference type="GO" id="GO:0140359">
    <property type="term" value="F:ABC-type transporter activity"/>
    <property type="evidence" value="ECO:0007669"/>
    <property type="project" value="InterPro"/>
</dbReference>
<organism evidence="11 12">
    <name type="scientific">Fraxinus pennsylvanica</name>
    <dbReference type="NCBI Taxonomy" id="56036"/>
    <lineage>
        <taxon>Eukaryota</taxon>
        <taxon>Viridiplantae</taxon>
        <taxon>Streptophyta</taxon>
        <taxon>Embryophyta</taxon>
        <taxon>Tracheophyta</taxon>
        <taxon>Spermatophyta</taxon>
        <taxon>Magnoliopsida</taxon>
        <taxon>eudicotyledons</taxon>
        <taxon>Gunneridae</taxon>
        <taxon>Pentapetalae</taxon>
        <taxon>asterids</taxon>
        <taxon>lamiids</taxon>
        <taxon>Lamiales</taxon>
        <taxon>Oleaceae</taxon>
        <taxon>Oleeae</taxon>
        <taxon>Fraxinus</taxon>
    </lineage>
</organism>
<dbReference type="Pfam" id="PF00664">
    <property type="entry name" value="ABC_membrane"/>
    <property type="match status" value="1"/>
</dbReference>
<evidence type="ECO:0000313" key="11">
    <source>
        <dbReference type="EMBL" id="CAI9783803.1"/>
    </source>
</evidence>
<keyword evidence="12" id="KW-1185">Reference proteome</keyword>
<dbReference type="GO" id="GO:0005524">
    <property type="term" value="F:ATP binding"/>
    <property type="evidence" value="ECO:0007669"/>
    <property type="project" value="UniProtKB-KW"/>
</dbReference>
<dbReference type="InterPro" id="IPR011527">
    <property type="entry name" value="ABC1_TM_dom"/>
</dbReference>
<dbReference type="PANTHER" id="PTHR24222">
    <property type="entry name" value="ABC TRANSPORTER B FAMILY"/>
    <property type="match status" value="1"/>
</dbReference>
<evidence type="ECO:0000313" key="12">
    <source>
        <dbReference type="Proteomes" id="UP000834106"/>
    </source>
</evidence>
<dbReference type="AlphaFoldDB" id="A0AAD2A8Z7"/>
<dbReference type="SUPFAM" id="SSF52540">
    <property type="entry name" value="P-loop containing nucleoside triphosphate hydrolases"/>
    <property type="match status" value="1"/>
</dbReference>
<evidence type="ECO:0000256" key="2">
    <source>
        <dbReference type="ARBA" id="ARBA00022692"/>
    </source>
</evidence>
<evidence type="ECO:0000256" key="8">
    <source>
        <dbReference type="SAM" id="SignalP"/>
    </source>
</evidence>
<keyword evidence="3" id="KW-0547">Nucleotide-binding</keyword>
<comment type="subcellular location">
    <subcellularLocation>
        <location evidence="1">Membrane</location>
        <topology evidence="1">Multi-pass membrane protein</topology>
    </subcellularLocation>
</comment>
<evidence type="ECO:0000256" key="4">
    <source>
        <dbReference type="ARBA" id="ARBA00022840"/>
    </source>
</evidence>
<name>A0AAD2A8Z7_9LAMI</name>
<evidence type="ECO:0000256" key="6">
    <source>
        <dbReference type="ARBA" id="ARBA00023136"/>
    </source>
</evidence>
<sequence length="472" mass="52563">MGKQMVKLLLPARCFTWAVLTLLPQCFTAEWICKFFSSSTNILINLLPQSTALGVQGGASQTQQLMTYFRPDNQFFRRDGSISRSAGSFKEMSCWMVSRERRADRIRGLYLRTLLRQDIEFFDTRTTTGEDGFYPSLAFLHSCTCHSRRIHFIAYGEDVESMTSCLCRCWKLVEQTVGAIRTVVSFTGENKATEKYDRKLQIAYASTVQKGLALGIELGTVLLIVLSTYGLVIWYGSKLIIEKRYSGGEVINIMMAIMTGGISLGQTSPCINAFAAGQAAAYKIFEAIEWKSKIDAYDDRGIVLENIRGKIELKDVYFTYPARPEIQIFSGFSLHIVIGETAVVVGQSGSGKSTVICLLERFYDPDAGEVLINGVNLKMLKLKWIGGKMGLVRHACPFFSTLALTREEIILSRLPGLDTVVDEHGTQLSGGQKQRFAIARAILKNPKILLLDEATSALDAESERLVHDALEN</sequence>
<dbReference type="GO" id="GO:0005886">
    <property type="term" value="C:plasma membrane"/>
    <property type="evidence" value="ECO:0007669"/>
    <property type="project" value="TreeGrafter"/>
</dbReference>
<feature type="chain" id="PRO_5042148491" evidence="8">
    <location>
        <begin position="30"/>
        <end position="472"/>
    </location>
</feature>
<feature type="signal peptide" evidence="8">
    <location>
        <begin position="1"/>
        <end position="29"/>
    </location>
</feature>
<keyword evidence="8" id="KW-0732">Signal</keyword>
<evidence type="ECO:0000256" key="3">
    <source>
        <dbReference type="ARBA" id="ARBA00022741"/>
    </source>
</evidence>
<keyword evidence="6 7" id="KW-0472">Membrane</keyword>
<feature type="domain" description="ABC transmembrane type-1" evidence="10">
    <location>
        <begin position="171"/>
        <end position="276"/>
    </location>
</feature>
<dbReference type="InterPro" id="IPR027417">
    <property type="entry name" value="P-loop_NTPase"/>
</dbReference>
<protein>
    <submittedName>
        <fullName evidence="11">Uncharacterized protein</fullName>
    </submittedName>
</protein>
<gene>
    <name evidence="11" type="ORF">FPE_LOCUS30948</name>
</gene>
<reference evidence="11" key="1">
    <citation type="submission" date="2023-05" db="EMBL/GenBank/DDBJ databases">
        <authorList>
            <person name="Huff M."/>
        </authorList>
    </citation>
    <scope>NUCLEOTIDE SEQUENCE</scope>
</reference>
<dbReference type="Gene3D" id="3.40.50.300">
    <property type="entry name" value="P-loop containing nucleotide triphosphate hydrolases"/>
    <property type="match status" value="2"/>
</dbReference>
<dbReference type="PROSITE" id="PS50893">
    <property type="entry name" value="ABC_TRANSPORTER_2"/>
    <property type="match status" value="1"/>
</dbReference>
<dbReference type="SUPFAM" id="SSF90123">
    <property type="entry name" value="ABC transporter transmembrane region"/>
    <property type="match status" value="1"/>
</dbReference>
<feature type="transmembrane region" description="Helical" evidence="7">
    <location>
        <begin position="212"/>
        <end position="235"/>
    </location>
</feature>
<dbReference type="InterPro" id="IPR003439">
    <property type="entry name" value="ABC_transporter-like_ATP-bd"/>
</dbReference>
<dbReference type="Gene3D" id="1.20.1560.10">
    <property type="entry name" value="ABC transporter type 1, transmembrane domain"/>
    <property type="match status" value="2"/>
</dbReference>
<dbReference type="InterPro" id="IPR036640">
    <property type="entry name" value="ABC1_TM_sf"/>
</dbReference>
<accession>A0AAD2A8Z7</accession>
<evidence type="ECO:0000259" key="10">
    <source>
        <dbReference type="PROSITE" id="PS50929"/>
    </source>
</evidence>
<dbReference type="PROSITE" id="PS50929">
    <property type="entry name" value="ABC_TM1F"/>
    <property type="match status" value="1"/>
</dbReference>
<keyword evidence="5 7" id="KW-1133">Transmembrane helix</keyword>
<dbReference type="InterPro" id="IPR003593">
    <property type="entry name" value="AAA+_ATPase"/>
</dbReference>
<dbReference type="PROSITE" id="PS00211">
    <property type="entry name" value="ABC_TRANSPORTER_1"/>
    <property type="match status" value="1"/>
</dbReference>
<keyword evidence="2 7" id="KW-0812">Transmembrane</keyword>
<keyword evidence="4" id="KW-0067">ATP-binding</keyword>
<dbReference type="GO" id="GO:0016887">
    <property type="term" value="F:ATP hydrolysis activity"/>
    <property type="evidence" value="ECO:0007669"/>
    <property type="project" value="InterPro"/>
</dbReference>
<dbReference type="Proteomes" id="UP000834106">
    <property type="component" value="Chromosome 20"/>
</dbReference>
<evidence type="ECO:0000256" key="1">
    <source>
        <dbReference type="ARBA" id="ARBA00004141"/>
    </source>
</evidence>
<proteinExistence type="predicted"/>
<evidence type="ECO:0000256" key="7">
    <source>
        <dbReference type="SAM" id="Phobius"/>
    </source>
</evidence>
<dbReference type="InterPro" id="IPR039421">
    <property type="entry name" value="Type_1_exporter"/>
</dbReference>
<feature type="domain" description="ABC transporter" evidence="9">
    <location>
        <begin position="311"/>
        <end position="471"/>
    </location>
</feature>